<accession>A0A3B3RFJ1</accession>
<keyword evidence="8" id="KW-1185">Reference proteome</keyword>
<reference evidence="7" key="1">
    <citation type="submission" date="2025-08" db="UniProtKB">
        <authorList>
            <consortium name="Ensembl"/>
        </authorList>
    </citation>
    <scope>IDENTIFICATION</scope>
</reference>
<organism evidence="7 8">
    <name type="scientific">Paramormyrops kingsleyae</name>
    <dbReference type="NCBI Taxonomy" id="1676925"/>
    <lineage>
        <taxon>Eukaryota</taxon>
        <taxon>Metazoa</taxon>
        <taxon>Chordata</taxon>
        <taxon>Craniata</taxon>
        <taxon>Vertebrata</taxon>
        <taxon>Euteleostomi</taxon>
        <taxon>Actinopterygii</taxon>
        <taxon>Neopterygii</taxon>
        <taxon>Teleostei</taxon>
        <taxon>Osteoglossocephala</taxon>
        <taxon>Osteoglossomorpha</taxon>
        <taxon>Osteoglossiformes</taxon>
        <taxon>Mormyridae</taxon>
        <taxon>Paramormyrops</taxon>
    </lineage>
</organism>
<dbReference type="Proteomes" id="UP000261540">
    <property type="component" value="Unplaced"/>
</dbReference>
<feature type="domain" description="Fork-head" evidence="6">
    <location>
        <begin position="33"/>
        <end position="130"/>
    </location>
</feature>
<reference evidence="7" key="2">
    <citation type="submission" date="2025-09" db="UniProtKB">
        <authorList>
            <consortium name="Ensembl"/>
        </authorList>
    </citation>
    <scope>IDENTIFICATION</scope>
</reference>
<dbReference type="InterPro" id="IPR036390">
    <property type="entry name" value="WH_DNA-bd_sf"/>
</dbReference>
<feature type="DNA-binding region" description="Fork-head" evidence="4">
    <location>
        <begin position="33"/>
        <end position="130"/>
    </location>
</feature>
<keyword evidence="3 4" id="KW-0539">Nucleus</keyword>
<evidence type="ECO:0000256" key="4">
    <source>
        <dbReference type="PROSITE-ProRule" id="PRU00089"/>
    </source>
</evidence>
<dbReference type="GO" id="GO:0009653">
    <property type="term" value="P:anatomical structure morphogenesis"/>
    <property type="evidence" value="ECO:0007669"/>
    <property type="project" value="TreeGrafter"/>
</dbReference>
<keyword evidence="2 4" id="KW-0238">DNA-binding</keyword>
<name>A0A3B3RFJ1_9TELE</name>
<protein>
    <submittedName>
        <fullName evidence="7">Forkhead box L3</fullName>
    </submittedName>
</protein>
<sequence>MFDNSQYPYNCFNYDGDGYPTCSTDEEKKMCRPAYYIALIAMAIQQSPDNRVTLSGIYEFIMKRFPYYRSNQRAWQNSIRHNLSLNSCFIKQVPRTEGNDKGKGNYWTFATGCESMLDLFENGNFRRRRRRRNIKVGFREPAEPFLPLDGPQDGTLRQLDSSPFCPMDPSNRQPRLNPPPLGKPESEIKFSIDYILSTPDPLPGFRPPPCGATGPPVHLLEPQHLNLQFWTM</sequence>
<dbReference type="PROSITE" id="PS00658">
    <property type="entry name" value="FORK_HEAD_2"/>
    <property type="match status" value="1"/>
</dbReference>
<evidence type="ECO:0000256" key="5">
    <source>
        <dbReference type="SAM" id="MobiDB-lite"/>
    </source>
</evidence>
<dbReference type="GO" id="GO:0000978">
    <property type="term" value="F:RNA polymerase II cis-regulatory region sequence-specific DNA binding"/>
    <property type="evidence" value="ECO:0007669"/>
    <property type="project" value="TreeGrafter"/>
</dbReference>
<dbReference type="AlphaFoldDB" id="A0A3B3RFJ1"/>
<dbReference type="SMART" id="SM00339">
    <property type="entry name" value="FH"/>
    <property type="match status" value="1"/>
</dbReference>
<dbReference type="PROSITE" id="PS50039">
    <property type="entry name" value="FORK_HEAD_3"/>
    <property type="match status" value="1"/>
</dbReference>
<dbReference type="PANTHER" id="PTHR11829">
    <property type="entry name" value="FORKHEAD BOX PROTEIN"/>
    <property type="match status" value="1"/>
</dbReference>
<evidence type="ECO:0000313" key="8">
    <source>
        <dbReference type="Proteomes" id="UP000261540"/>
    </source>
</evidence>
<dbReference type="InterPro" id="IPR001766">
    <property type="entry name" value="Fork_head_dom"/>
</dbReference>
<dbReference type="PANTHER" id="PTHR11829:SF211">
    <property type="entry name" value="FORKHEAD BOX PROTEIN L3"/>
    <property type="match status" value="1"/>
</dbReference>
<evidence type="ECO:0000256" key="2">
    <source>
        <dbReference type="ARBA" id="ARBA00023125"/>
    </source>
</evidence>
<dbReference type="InterPro" id="IPR050211">
    <property type="entry name" value="FOX_domain-containing"/>
</dbReference>
<dbReference type="STRING" id="1676925.ENSPKIP00000017179"/>
<dbReference type="GeneTree" id="ENSGT00940000162800"/>
<dbReference type="GO" id="GO:0030154">
    <property type="term" value="P:cell differentiation"/>
    <property type="evidence" value="ECO:0007669"/>
    <property type="project" value="TreeGrafter"/>
</dbReference>
<comment type="subcellular location">
    <subcellularLocation>
        <location evidence="1 4">Nucleus</location>
    </subcellularLocation>
</comment>
<dbReference type="SUPFAM" id="SSF46785">
    <property type="entry name" value="Winged helix' DNA-binding domain"/>
    <property type="match status" value="1"/>
</dbReference>
<dbReference type="InterPro" id="IPR036388">
    <property type="entry name" value="WH-like_DNA-bd_sf"/>
</dbReference>
<feature type="region of interest" description="Disordered" evidence="5">
    <location>
        <begin position="161"/>
        <end position="183"/>
    </location>
</feature>
<proteinExistence type="predicted"/>
<dbReference type="Gene3D" id="1.10.10.10">
    <property type="entry name" value="Winged helix-like DNA-binding domain superfamily/Winged helix DNA-binding domain"/>
    <property type="match status" value="1"/>
</dbReference>
<dbReference type="GO" id="GO:0000981">
    <property type="term" value="F:DNA-binding transcription factor activity, RNA polymerase II-specific"/>
    <property type="evidence" value="ECO:0007669"/>
    <property type="project" value="TreeGrafter"/>
</dbReference>
<evidence type="ECO:0000259" key="6">
    <source>
        <dbReference type="PROSITE" id="PS50039"/>
    </source>
</evidence>
<dbReference type="PRINTS" id="PR00053">
    <property type="entry name" value="FORKHEAD"/>
</dbReference>
<evidence type="ECO:0000256" key="1">
    <source>
        <dbReference type="ARBA" id="ARBA00004123"/>
    </source>
</evidence>
<evidence type="ECO:0000313" key="7">
    <source>
        <dbReference type="Ensembl" id="ENSPKIP00000017179.1"/>
    </source>
</evidence>
<dbReference type="Pfam" id="PF00250">
    <property type="entry name" value="Forkhead"/>
    <property type="match status" value="1"/>
</dbReference>
<dbReference type="FunFam" id="1.10.10.10:FF:000266">
    <property type="entry name" value="Forkhead box protein L1"/>
    <property type="match status" value="1"/>
</dbReference>
<evidence type="ECO:0000256" key="3">
    <source>
        <dbReference type="ARBA" id="ARBA00023242"/>
    </source>
</evidence>
<dbReference type="GO" id="GO:0005634">
    <property type="term" value="C:nucleus"/>
    <property type="evidence" value="ECO:0007669"/>
    <property type="project" value="UniProtKB-SubCell"/>
</dbReference>
<dbReference type="Ensembl" id="ENSPKIT00000041687.1">
    <property type="protein sequence ID" value="ENSPKIP00000017179.1"/>
    <property type="gene ID" value="ENSPKIG00000003210.1"/>
</dbReference>
<dbReference type="InterPro" id="IPR030456">
    <property type="entry name" value="TF_fork_head_CS_2"/>
</dbReference>